<keyword evidence="3" id="KW-1185">Reference proteome</keyword>
<proteinExistence type="predicted"/>
<feature type="region of interest" description="Disordered" evidence="1">
    <location>
        <begin position="80"/>
        <end position="100"/>
    </location>
</feature>
<sequence length="206" mass="22603">MTSESGASAPAEQPMRDVSIAGILGLARLLESQTIDLPFSIFLPEIPLAIMQLRSLARPEFYLAFEVRVDRNADVIDDDSFWDQPQNSPRRHLQEPGFADLPTRQDGFPSDAFASLFALCSADPVRLADHPDWPMDAAPVEYQRSVGVGVEFEGLAGFVVDAKDEATGVHGFEGDEASRRNAVWCRGAQCHCLDVRSCQVQLRGLA</sequence>
<protein>
    <submittedName>
        <fullName evidence="2">Uncharacterized protein</fullName>
    </submittedName>
</protein>
<gene>
    <name evidence="2" type="ORF">IW261DRAFT_1654084</name>
</gene>
<name>A0AA39PNG8_9AGAR</name>
<evidence type="ECO:0000313" key="2">
    <source>
        <dbReference type="EMBL" id="KAK0487563.1"/>
    </source>
</evidence>
<accession>A0AA39PNG8</accession>
<reference evidence="2" key="1">
    <citation type="submission" date="2023-06" db="EMBL/GenBank/DDBJ databases">
        <authorList>
            <consortium name="Lawrence Berkeley National Laboratory"/>
            <person name="Ahrendt S."/>
            <person name="Sahu N."/>
            <person name="Indic B."/>
            <person name="Wong-Bajracharya J."/>
            <person name="Merenyi Z."/>
            <person name="Ke H.-M."/>
            <person name="Monk M."/>
            <person name="Kocsube S."/>
            <person name="Drula E."/>
            <person name="Lipzen A."/>
            <person name="Balint B."/>
            <person name="Henrissat B."/>
            <person name="Andreopoulos B."/>
            <person name="Martin F.M."/>
            <person name="Harder C.B."/>
            <person name="Rigling D."/>
            <person name="Ford K.L."/>
            <person name="Foster G.D."/>
            <person name="Pangilinan J."/>
            <person name="Papanicolaou A."/>
            <person name="Barry K."/>
            <person name="LaButti K."/>
            <person name="Viragh M."/>
            <person name="Koriabine M."/>
            <person name="Yan M."/>
            <person name="Riley R."/>
            <person name="Champramary S."/>
            <person name="Plett K.L."/>
            <person name="Tsai I.J."/>
            <person name="Slot J."/>
            <person name="Sipos G."/>
            <person name="Plett J."/>
            <person name="Nagy L.G."/>
            <person name="Grigoriev I.V."/>
        </authorList>
    </citation>
    <scope>NUCLEOTIDE SEQUENCE</scope>
    <source>
        <strain evidence="2">ICMP 16352</strain>
    </source>
</reference>
<dbReference type="Proteomes" id="UP001175227">
    <property type="component" value="Unassembled WGS sequence"/>
</dbReference>
<evidence type="ECO:0000256" key="1">
    <source>
        <dbReference type="SAM" id="MobiDB-lite"/>
    </source>
</evidence>
<dbReference type="AlphaFoldDB" id="A0AA39PNG8"/>
<organism evidence="2 3">
    <name type="scientific">Armillaria novae-zelandiae</name>
    <dbReference type="NCBI Taxonomy" id="153914"/>
    <lineage>
        <taxon>Eukaryota</taxon>
        <taxon>Fungi</taxon>
        <taxon>Dikarya</taxon>
        <taxon>Basidiomycota</taxon>
        <taxon>Agaricomycotina</taxon>
        <taxon>Agaricomycetes</taxon>
        <taxon>Agaricomycetidae</taxon>
        <taxon>Agaricales</taxon>
        <taxon>Marasmiineae</taxon>
        <taxon>Physalacriaceae</taxon>
        <taxon>Armillaria</taxon>
    </lineage>
</organism>
<comment type="caution">
    <text evidence="2">The sequence shown here is derived from an EMBL/GenBank/DDBJ whole genome shotgun (WGS) entry which is preliminary data.</text>
</comment>
<dbReference type="EMBL" id="JAUEPR010000003">
    <property type="protein sequence ID" value="KAK0487563.1"/>
    <property type="molecule type" value="Genomic_DNA"/>
</dbReference>
<evidence type="ECO:0000313" key="3">
    <source>
        <dbReference type="Proteomes" id="UP001175227"/>
    </source>
</evidence>